<name>A0ABW0TDS6_9HYPH</name>
<reference evidence="2" key="1">
    <citation type="journal article" date="2019" name="Int. J. Syst. Evol. Microbiol.">
        <title>The Global Catalogue of Microorganisms (GCM) 10K type strain sequencing project: providing services to taxonomists for standard genome sequencing and annotation.</title>
        <authorList>
            <consortium name="The Broad Institute Genomics Platform"/>
            <consortium name="The Broad Institute Genome Sequencing Center for Infectious Disease"/>
            <person name="Wu L."/>
            <person name="Ma J."/>
        </authorList>
    </citation>
    <scope>NUCLEOTIDE SEQUENCE [LARGE SCALE GENOMIC DNA]</scope>
    <source>
        <strain evidence="2">JCM 3366</strain>
    </source>
</reference>
<feature type="non-terminal residue" evidence="1">
    <location>
        <position position="63"/>
    </location>
</feature>
<proteinExistence type="predicted"/>
<keyword evidence="2" id="KW-1185">Reference proteome</keyword>
<protein>
    <submittedName>
        <fullName evidence="1">MarR family transcriptional regulator</fullName>
    </submittedName>
</protein>
<sequence length="63" mass="6989">MTQSPAAAAIDPMLCFAVYSADRRIGQVYRELLAPWSLSYTQYLVLVARGETALEALAAELRR</sequence>
<gene>
    <name evidence="1" type="ORF">ACFPOD_19420</name>
</gene>
<organism evidence="1 2">
    <name type="scientific">Nitratireductor kimnyeongensis</name>
    <dbReference type="NCBI Taxonomy" id="430679"/>
    <lineage>
        <taxon>Bacteria</taxon>
        <taxon>Pseudomonadati</taxon>
        <taxon>Pseudomonadota</taxon>
        <taxon>Alphaproteobacteria</taxon>
        <taxon>Hyphomicrobiales</taxon>
        <taxon>Phyllobacteriaceae</taxon>
        <taxon>Nitratireductor</taxon>
    </lineage>
</organism>
<dbReference type="EMBL" id="JBHSNB010000014">
    <property type="protein sequence ID" value="MFC5587287.1"/>
    <property type="molecule type" value="Genomic_DNA"/>
</dbReference>
<accession>A0ABW0TDS6</accession>
<comment type="caution">
    <text evidence="1">The sequence shown here is derived from an EMBL/GenBank/DDBJ whole genome shotgun (WGS) entry which is preliminary data.</text>
</comment>
<dbReference type="Proteomes" id="UP001596107">
    <property type="component" value="Unassembled WGS sequence"/>
</dbReference>
<evidence type="ECO:0000313" key="1">
    <source>
        <dbReference type="EMBL" id="MFC5587287.1"/>
    </source>
</evidence>
<evidence type="ECO:0000313" key="2">
    <source>
        <dbReference type="Proteomes" id="UP001596107"/>
    </source>
</evidence>